<gene>
    <name evidence="2" type="ORF">HMPREF9715_01966</name>
</gene>
<dbReference type="InterPro" id="IPR049236">
    <property type="entry name" value="DUF6850"/>
</dbReference>
<feature type="domain" description="DUF6850" evidence="1">
    <location>
        <begin position="56"/>
        <end position="510"/>
    </location>
</feature>
<proteinExistence type="predicted"/>
<dbReference type="EMBL" id="AGEE01000020">
    <property type="protein sequence ID" value="EHO11617.1"/>
    <property type="molecule type" value="Genomic_DNA"/>
</dbReference>
<name>A0AAV3F2E1_9FLAO</name>
<dbReference type="Proteomes" id="UP000004834">
    <property type="component" value="Unassembled WGS sequence"/>
</dbReference>
<comment type="caution">
    <text evidence="2">The sequence shown here is derived from an EMBL/GenBank/DDBJ whole genome shotgun (WGS) entry which is preliminary data.</text>
</comment>
<protein>
    <recommendedName>
        <fullName evidence="1">DUF6850 domain-containing protein</fullName>
    </recommendedName>
</protein>
<accession>A0AAV3F2E1</accession>
<dbReference type="Pfam" id="PF21012">
    <property type="entry name" value="DUF6850"/>
    <property type="match status" value="1"/>
</dbReference>
<evidence type="ECO:0000313" key="2">
    <source>
        <dbReference type="EMBL" id="EHO11617.1"/>
    </source>
</evidence>
<dbReference type="RefSeq" id="WP_006263626.1">
    <property type="nucleotide sequence ID" value="NZ_JH590837.1"/>
</dbReference>
<organism evidence="2 3">
    <name type="scientific">Myroides odoratimimus CIP 101113</name>
    <dbReference type="NCBI Taxonomy" id="883154"/>
    <lineage>
        <taxon>Bacteria</taxon>
        <taxon>Pseudomonadati</taxon>
        <taxon>Bacteroidota</taxon>
        <taxon>Flavobacteriia</taxon>
        <taxon>Flavobacteriales</taxon>
        <taxon>Flavobacteriaceae</taxon>
        <taxon>Myroides</taxon>
    </lineage>
</organism>
<evidence type="ECO:0000259" key="1">
    <source>
        <dbReference type="Pfam" id="PF21012"/>
    </source>
</evidence>
<sequence>MKTYVFALSVIVALSIQDVVGQEASSMFDLMKRYDQNEQNYKQLYYYNPSNMGDYSSFTISDFSLNYDKEKRDTYLLQKGSELEELRLNVNSYKKLKNNRTIWGSASYKNQLNKDIVWNNNIDLDKIGPFIMGDSVANNLKAEIYEFKGGYVKEIDRWSIGVELGYIANMAYKKRDPRPKAISSDMNFKLGAGYKITPSWKVDAFGKMHKYTQNTSIIFANQTQKAGLYQLQGLGTWNNYFSGKTFKSVYETLGLQFGLGITKKDDFYLVFTTSNDKMNKNASASITSNEGDGNKINELKSKSYEWMTAKFFNLNTSSKIAVKYQMQYIKKEGTNIYYTNNEDFLKELMRKKLYSYTDSNHRVEVLYKNEFEKSQLTLSPYWMYQSIKESVKEVNNKQNFTYNYFGINASWLQELNSQNSIEVSYHLRFRNTTDSSNQINKSQLKESIMSWIDSDYNYLKQNYIQNNITLKYSYKHSDFVPIFIALSFNQTNFSGDKTNHFMGASLGVNF</sequence>
<evidence type="ECO:0000313" key="3">
    <source>
        <dbReference type="Proteomes" id="UP000004834"/>
    </source>
</evidence>
<reference evidence="2 3" key="1">
    <citation type="submission" date="2011-11" db="EMBL/GenBank/DDBJ databases">
        <title>The Genome Sequence of Myroides odoratimimus CIP 101113.</title>
        <authorList>
            <person name="Earl A."/>
            <person name="Ward D."/>
            <person name="Feldgarden M."/>
            <person name="Gevers D."/>
            <person name="Huys G."/>
            <person name="Young S.K."/>
            <person name="Zeng Q."/>
            <person name="Gargeya S."/>
            <person name="Fitzgerald M."/>
            <person name="Haas B."/>
            <person name="Abouelleil A."/>
            <person name="Alvarado L."/>
            <person name="Arachchi H.M."/>
            <person name="Berlin A."/>
            <person name="Brown A."/>
            <person name="Chapman S.B."/>
            <person name="Chen Z."/>
            <person name="Dunbar C."/>
            <person name="Freedman E."/>
            <person name="Gearin G."/>
            <person name="Goldberg J."/>
            <person name="Griggs A."/>
            <person name="Gujja S."/>
            <person name="Heiman D."/>
            <person name="Howarth C."/>
            <person name="Larson L."/>
            <person name="Lui A."/>
            <person name="MacDonald P.J.P."/>
            <person name="Montmayeur A."/>
            <person name="Murphy C."/>
            <person name="Neiman D."/>
            <person name="Pearson M."/>
            <person name="Priest M."/>
            <person name="Roberts A."/>
            <person name="Saif S."/>
            <person name="Shea T."/>
            <person name="Shenoy N."/>
            <person name="Sisk P."/>
            <person name="Stolte C."/>
            <person name="Sykes S."/>
            <person name="Wortman J."/>
            <person name="Nusbaum C."/>
            <person name="Birren B."/>
        </authorList>
    </citation>
    <scope>NUCLEOTIDE SEQUENCE [LARGE SCALE GENOMIC DNA]</scope>
    <source>
        <strain evidence="2 3">CIP 101113</strain>
    </source>
</reference>
<dbReference type="AlphaFoldDB" id="A0AAV3F2E1"/>